<gene>
    <name evidence="2" type="ORF">STAS_33975</name>
</gene>
<dbReference type="Proteomes" id="UP000325081">
    <property type="component" value="Unassembled WGS sequence"/>
</dbReference>
<dbReference type="OrthoDB" id="10661269at2759"/>
<feature type="compositionally biased region" description="Basic and acidic residues" evidence="1">
    <location>
        <begin position="143"/>
        <end position="167"/>
    </location>
</feature>
<proteinExistence type="predicted"/>
<protein>
    <submittedName>
        <fullName evidence="2">DNA binding</fullName>
    </submittedName>
</protein>
<keyword evidence="3" id="KW-1185">Reference proteome</keyword>
<feature type="region of interest" description="Disordered" evidence="1">
    <location>
        <begin position="1"/>
        <end position="171"/>
    </location>
</feature>
<feature type="region of interest" description="Disordered" evidence="1">
    <location>
        <begin position="378"/>
        <end position="402"/>
    </location>
</feature>
<evidence type="ECO:0000256" key="1">
    <source>
        <dbReference type="SAM" id="MobiDB-lite"/>
    </source>
</evidence>
<feature type="compositionally biased region" description="Low complexity" evidence="1">
    <location>
        <begin position="8"/>
        <end position="24"/>
    </location>
</feature>
<accession>A0A5A7RGJ6</accession>
<evidence type="ECO:0000313" key="2">
    <source>
        <dbReference type="EMBL" id="GER56248.1"/>
    </source>
</evidence>
<sequence length="484" mass="53863">MKTKRKNQQQSPSRKSPRFSSPSSTHFSAKPKPKPKPKPETETKTKTKTKSWSDKSLALSLPVVDQAPLDICYPSDEEDEQPIRRLSRFTANKYRTPSPKATGPKSLPSLPASQLRRSQRSSSKSSSSAPALSLRDGLNMGPEQKRRLLLDDKEAAGRVRKKTKEDPSETVLRRSYRLKGVVSGNSAPRLLELPEPSSKSAKKCFLSEKCLRSRSVLMHKVEKTCTAENSNDLSLKCLGPPLAKHASVKSPGIKEKGTLKSAYSGICSKSRTVKLSVGNDKEKGKSRSKKSGEDVSNRINAKYFGSEKSELAIIELPESPRNLRRNSLGWSRKDSGESPKLELLVLSEKSTFSNEKCSRSTRSVRRQLQKEMLETGNSVVGLPKNSTNPRISSRRCRTDHGASSKAETLVLPQKSAFSSKKRLELRSVEMQVKEESSDREGSVLNEKRLLSPKIESVLNELFGINEEMDVDKCDLDVQNEKCLH</sequence>
<evidence type="ECO:0000313" key="3">
    <source>
        <dbReference type="Proteomes" id="UP000325081"/>
    </source>
</evidence>
<organism evidence="2 3">
    <name type="scientific">Striga asiatica</name>
    <name type="common">Asiatic witchweed</name>
    <name type="synonym">Buchnera asiatica</name>
    <dbReference type="NCBI Taxonomy" id="4170"/>
    <lineage>
        <taxon>Eukaryota</taxon>
        <taxon>Viridiplantae</taxon>
        <taxon>Streptophyta</taxon>
        <taxon>Embryophyta</taxon>
        <taxon>Tracheophyta</taxon>
        <taxon>Spermatophyta</taxon>
        <taxon>Magnoliopsida</taxon>
        <taxon>eudicotyledons</taxon>
        <taxon>Gunneridae</taxon>
        <taxon>Pentapetalae</taxon>
        <taxon>asterids</taxon>
        <taxon>lamiids</taxon>
        <taxon>Lamiales</taxon>
        <taxon>Orobanchaceae</taxon>
        <taxon>Buchnereae</taxon>
        <taxon>Striga</taxon>
    </lineage>
</organism>
<feature type="compositionally biased region" description="Low complexity" evidence="1">
    <location>
        <begin position="109"/>
        <end position="135"/>
    </location>
</feature>
<dbReference type="AlphaFoldDB" id="A0A5A7RGJ6"/>
<reference evidence="3" key="1">
    <citation type="journal article" date="2019" name="Curr. Biol.">
        <title>Genome Sequence of Striga asiatica Provides Insight into the Evolution of Plant Parasitism.</title>
        <authorList>
            <person name="Yoshida S."/>
            <person name="Kim S."/>
            <person name="Wafula E.K."/>
            <person name="Tanskanen J."/>
            <person name="Kim Y.M."/>
            <person name="Honaas L."/>
            <person name="Yang Z."/>
            <person name="Spallek T."/>
            <person name="Conn C.E."/>
            <person name="Ichihashi Y."/>
            <person name="Cheong K."/>
            <person name="Cui S."/>
            <person name="Der J.P."/>
            <person name="Gundlach H."/>
            <person name="Jiao Y."/>
            <person name="Hori C."/>
            <person name="Ishida J.K."/>
            <person name="Kasahara H."/>
            <person name="Kiba T."/>
            <person name="Kim M.S."/>
            <person name="Koo N."/>
            <person name="Laohavisit A."/>
            <person name="Lee Y.H."/>
            <person name="Lumba S."/>
            <person name="McCourt P."/>
            <person name="Mortimer J.C."/>
            <person name="Mutuku J.M."/>
            <person name="Nomura T."/>
            <person name="Sasaki-Sekimoto Y."/>
            <person name="Seto Y."/>
            <person name="Wang Y."/>
            <person name="Wakatake T."/>
            <person name="Sakakibara H."/>
            <person name="Demura T."/>
            <person name="Yamaguchi S."/>
            <person name="Yoneyama K."/>
            <person name="Manabe R.I."/>
            <person name="Nelson D.C."/>
            <person name="Schulman A.H."/>
            <person name="Timko M.P."/>
            <person name="dePamphilis C.W."/>
            <person name="Choi D."/>
            <person name="Shirasu K."/>
        </authorList>
    </citation>
    <scope>NUCLEOTIDE SEQUENCE [LARGE SCALE GENOMIC DNA]</scope>
    <source>
        <strain evidence="3">cv. UVA1</strain>
    </source>
</reference>
<dbReference type="EMBL" id="BKCP01012625">
    <property type="protein sequence ID" value="GER56248.1"/>
    <property type="molecule type" value="Genomic_DNA"/>
</dbReference>
<comment type="caution">
    <text evidence="2">The sequence shown here is derived from an EMBL/GenBank/DDBJ whole genome shotgun (WGS) entry which is preliminary data.</text>
</comment>
<name>A0A5A7RGJ6_STRAF</name>